<dbReference type="STRING" id="926569.ANT_13060"/>
<dbReference type="SUPFAM" id="SSF53850">
    <property type="entry name" value="Periplasmic binding protein-like II"/>
    <property type="match status" value="1"/>
</dbReference>
<dbReference type="AlphaFoldDB" id="E8N4H6"/>
<dbReference type="InParanoid" id="E8N4H6"/>
<evidence type="ECO:0008006" key="3">
    <source>
        <dbReference type="Google" id="ProtNLM"/>
    </source>
</evidence>
<dbReference type="Gene3D" id="3.40.190.10">
    <property type="entry name" value="Periplasmic binding protein-like II"/>
    <property type="match status" value="1"/>
</dbReference>
<name>E8N4H6_ANATU</name>
<dbReference type="OrthoDB" id="165365at2"/>
<reference evidence="1 2" key="1">
    <citation type="submission" date="2010-12" db="EMBL/GenBank/DDBJ databases">
        <title>Whole genome sequence of Anaerolinea thermophila UNI-1.</title>
        <authorList>
            <person name="Narita-Yamada S."/>
            <person name="Kishi E."/>
            <person name="Watanabe Y."/>
            <person name="Takasaki K."/>
            <person name="Ankai A."/>
            <person name="Oguchi A."/>
            <person name="Fukui S."/>
            <person name="Takahashi M."/>
            <person name="Yashiro I."/>
            <person name="Hosoyama A."/>
            <person name="Sekiguchi Y."/>
            <person name="Hanada S."/>
            <person name="Fujita N."/>
        </authorList>
    </citation>
    <scope>NUCLEOTIDE SEQUENCE [LARGE SCALE GENOMIC DNA]</scope>
    <source>
        <strain evidence="2">DSM 14523 / JCM 11388 / NBRC 100420 / UNI-1</strain>
    </source>
</reference>
<dbReference type="RefSeq" id="WP_013559728.1">
    <property type="nucleotide sequence ID" value="NC_014960.1"/>
</dbReference>
<keyword evidence="2" id="KW-1185">Reference proteome</keyword>
<sequence>MQLSKPWLKLLSVLGIFLIGCVSQPVSQSVPTPAWLYVQVPDSLLSLSDDFQACTPSRGGLALLSPLEPGTPQITLKWGEIQSSNSHAYEIGEEHLLFIVHPDNLIAQVRFEDIQKAYTGKLSSFNWQNLGGSNLPLTLTSYAPESEVTPLLLQLLGISEADLPRELVLVPSPQAMRTFIANTPGGLGILPSRWVDDSVRVLPLEGLNKPQTFPILALSTDEPQGHAYEWLSCLQNRLAELP</sequence>
<gene>
    <name evidence="1" type="ordered locus">ANT_13060</name>
</gene>
<dbReference type="EMBL" id="AP012029">
    <property type="protein sequence ID" value="BAJ63340.1"/>
    <property type="molecule type" value="Genomic_DNA"/>
</dbReference>
<protein>
    <recommendedName>
        <fullName evidence="3">LysR substrate-binding domain-containing protein</fullName>
    </recommendedName>
</protein>
<dbReference type="Proteomes" id="UP000008922">
    <property type="component" value="Chromosome"/>
</dbReference>
<evidence type="ECO:0000313" key="1">
    <source>
        <dbReference type="EMBL" id="BAJ63340.1"/>
    </source>
</evidence>
<dbReference type="PROSITE" id="PS51257">
    <property type="entry name" value="PROKAR_LIPOPROTEIN"/>
    <property type="match status" value="1"/>
</dbReference>
<proteinExistence type="predicted"/>
<evidence type="ECO:0000313" key="2">
    <source>
        <dbReference type="Proteomes" id="UP000008922"/>
    </source>
</evidence>
<accession>E8N4H6</accession>
<dbReference type="KEGG" id="atm:ANT_13060"/>
<dbReference type="eggNOG" id="COG0226">
    <property type="taxonomic scope" value="Bacteria"/>
</dbReference>
<organism evidence="1 2">
    <name type="scientific">Anaerolinea thermophila (strain DSM 14523 / JCM 11388 / NBRC 100420 / UNI-1)</name>
    <dbReference type="NCBI Taxonomy" id="926569"/>
    <lineage>
        <taxon>Bacteria</taxon>
        <taxon>Bacillati</taxon>
        <taxon>Chloroflexota</taxon>
        <taxon>Anaerolineae</taxon>
        <taxon>Anaerolineales</taxon>
        <taxon>Anaerolineaceae</taxon>
        <taxon>Anaerolinea</taxon>
    </lineage>
</organism>
<dbReference type="HOGENOM" id="CLU_1145362_0_0_0"/>